<name>A0A1G4TDY8_9BACL</name>
<gene>
    <name evidence="1" type="ORF">SAMN04487970_104749</name>
</gene>
<proteinExistence type="predicted"/>
<reference evidence="2" key="1">
    <citation type="submission" date="2016-10" db="EMBL/GenBank/DDBJ databases">
        <authorList>
            <person name="Varghese N."/>
            <person name="Submissions S."/>
        </authorList>
    </citation>
    <scope>NUCLEOTIDE SEQUENCE [LARGE SCALE GENOMIC DNA]</scope>
    <source>
        <strain evidence="2">CGMCC 1.8946</strain>
    </source>
</reference>
<dbReference type="EMBL" id="FMTT01000047">
    <property type="protein sequence ID" value="SCW78799.1"/>
    <property type="molecule type" value="Genomic_DNA"/>
</dbReference>
<evidence type="ECO:0000313" key="1">
    <source>
        <dbReference type="EMBL" id="SCW78799.1"/>
    </source>
</evidence>
<dbReference type="STRING" id="624147.SAMN04487970_104749"/>
<accession>A0A1G4TDY8</accession>
<dbReference type="Proteomes" id="UP000198601">
    <property type="component" value="Unassembled WGS sequence"/>
</dbReference>
<keyword evidence="2" id="KW-1185">Reference proteome</keyword>
<organism evidence="1 2">
    <name type="scientific">Paenibacillus tianmuensis</name>
    <dbReference type="NCBI Taxonomy" id="624147"/>
    <lineage>
        <taxon>Bacteria</taxon>
        <taxon>Bacillati</taxon>
        <taxon>Bacillota</taxon>
        <taxon>Bacilli</taxon>
        <taxon>Bacillales</taxon>
        <taxon>Paenibacillaceae</taxon>
        <taxon>Paenibacillus</taxon>
    </lineage>
</organism>
<protein>
    <submittedName>
        <fullName evidence="1">Uncharacterized protein</fullName>
    </submittedName>
</protein>
<sequence length="69" mass="8149">MNKGDKVVNNDIERYRSGIQGSVQERVRTALCNPDLSIKQKKKMLKFIRPEQLEFFLKTIPKEIREQIT</sequence>
<evidence type="ECO:0000313" key="2">
    <source>
        <dbReference type="Proteomes" id="UP000198601"/>
    </source>
</evidence>
<dbReference type="AlphaFoldDB" id="A0A1G4TDY8"/>